<dbReference type="GO" id="GO:0005980">
    <property type="term" value="P:glycogen catabolic process"/>
    <property type="evidence" value="ECO:0007669"/>
    <property type="project" value="TreeGrafter"/>
</dbReference>
<dbReference type="NCBIfam" id="TIGR02093">
    <property type="entry name" value="P_ylase"/>
    <property type="match status" value="1"/>
</dbReference>
<dbReference type="CDD" id="cd04300">
    <property type="entry name" value="GT35_Glycogen_Phosphorylase"/>
    <property type="match status" value="1"/>
</dbReference>
<gene>
    <name evidence="11" type="ORF">B0H66DRAFT_476592</name>
</gene>
<evidence type="ECO:0000256" key="5">
    <source>
        <dbReference type="ARBA" id="ARBA00022676"/>
    </source>
</evidence>
<comment type="function">
    <text evidence="10">Allosteric enzyme that catalyzes the rate-limiting step in glycogen catabolism, the phosphorolytic cleavage of glycogen to produce glucose-1-phosphate, and plays a central role in maintaining cellular and organismal glucose homeostasis.</text>
</comment>
<dbReference type="Proteomes" id="UP001283341">
    <property type="component" value="Unassembled WGS sequence"/>
</dbReference>
<dbReference type="FunFam" id="3.40.50.2000:FF:000002">
    <property type="entry name" value="Alpha-1,4 glucan phosphorylase"/>
    <property type="match status" value="1"/>
</dbReference>
<dbReference type="AlphaFoldDB" id="A0AAE0I6K6"/>
<accession>A0AAE0I6K6</accession>
<dbReference type="Pfam" id="PF00343">
    <property type="entry name" value="Phosphorylase"/>
    <property type="match status" value="1"/>
</dbReference>
<dbReference type="InterPro" id="IPR000811">
    <property type="entry name" value="Glyco_trans_35"/>
</dbReference>
<dbReference type="EMBL" id="JAUEDM010000004">
    <property type="protein sequence ID" value="KAK3319259.1"/>
    <property type="molecule type" value="Genomic_DNA"/>
</dbReference>
<evidence type="ECO:0000256" key="7">
    <source>
        <dbReference type="ARBA" id="ARBA00022898"/>
    </source>
</evidence>
<dbReference type="PIRSF" id="PIRSF000460">
    <property type="entry name" value="Pprylas_GlgP"/>
    <property type="match status" value="1"/>
</dbReference>
<dbReference type="GO" id="GO:0008184">
    <property type="term" value="F:glycogen phosphorylase activity"/>
    <property type="evidence" value="ECO:0007669"/>
    <property type="project" value="InterPro"/>
</dbReference>
<sequence>MATTERIPHRERRPSLGAPIVDIQGSVSPAGISRPKHKRTFTGFGAGEIKSVEASIPEPQREAWTKHQASGFKDKDGFEQEVVRHVETTLARSMFNCDEQAAYAACSLAFRDRLVLEWNRTQQRQTFADSKRVYYLSLEFLMGRALDNAMLNIGQKDLAKSGLADLGFRIEDVIEQEHDAALGNGGLGRLAACFLDSLASLNYPAWGYGLRYRYGIFKQEIIDGYQVEVPDYWLDFNPWEFPRHDVTVDIQFYGHVQKSTDASGKSIAHWEGGEVVKAVAYDVPIPGYATPSTNNLRLWSSKASGGEFDFQKFNSGDYESSVADQQRAETISAVLYPNDNLERGKELRLKQQYFWVAASLYDIVRRFKKSKRPWREFPEQVAIQLNDTHPTLAVVELQRILIDLEGLEWDEAWNIVTNTFGYTNHTVLPEALEKWSVGLIQHLLPRHLQIIYDINLFFLQTVERQFPNDREILRRVSIIEESQPKMVRMAFLAIVGSHKVNGVAELHSDLIKTTIFKDFVEIFGPDKFTNVTNGITPRRWLHQANPRLSDLIASKTGGYDFLTDLTKLNQVENFVNDKAFRKEWAEIKYANKVRLAKHIKESAGVEVNPSSLFDVQVKRIHEYKRQQLNIFGVIHRYLTLKNMSPEERKKQLPRVTIFGGKAAPGYWMAKQIIHLVNAVGNVVNNDKDIGDLLKVVFLEDYNVSKAEIIVPASDISEHISTAGTEASGTSNMKFVLNGGLIIGTCDGANIEITREIGENNIFLFGNLAEDVEDLRHSHTYGSHNIDPDLAKVFEAIEKGMFGSQQDFAGMITAVRDHGDYYLVSDDFHSYIETHALVDEAYRNQEEWITKCITSVSRMGFFSSDRCINEYAEEIWNIEPLRVEKASDGTGKGEL</sequence>
<dbReference type="FunFam" id="3.40.50.2000:FF:000003">
    <property type="entry name" value="Alpha-1,4 glucan phosphorylase"/>
    <property type="match status" value="1"/>
</dbReference>
<name>A0AAE0I6K6_9PEZI</name>
<evidence type="ECO:0000313" key="12">
    <source>
        <dbReference type="Proteomes" id="UP001283341"/>
    </source>
</evidence>
<dbReference type="GO" id="GO:0005737">
    <property type="term" value="C:cytoplasm"/>
    <property type="evidence" value="ECO:0007669"/>
    <property type="project" value="TreeGrafter"/>
</dbReference>
<comment type="caution">
    <text evidence="11">The sequence shown here is derived from an EMBL/GenBank/DDBJ whole genome shotgun (WGS) entry which is preliminary data.</text>
</comment>
<feature type="modified residue" description="N6-(pyridoxal phosphate)lysine" evidence="9">
    <location>
        <position position="733"/>
    </location>
</feature>
<evidence type="ECO:0000256" key="9">
    <source>
        <dbReference type="PIRSR" id="PIRSR000460-1"/>
    </source>
</evidence>
<dbReference type="PROSITE" id="PS00102">
    <property type="entry name" value="PHOSPHORYLASE"/>
    <property type="match status" value="1"/>
</dbReference>
<dbReference type="InterPro" id="IPR035090">
    <property type="entry name" value="Pyridoxal_P_attach_site"/>
</dbReference>
<keyword evidence="8 10" id="KW-0119">Carbohydrate metabolism</keyword>
<dbReference type="PANTHER" id="PTHR11468:SF3">
    <property type="entry name" value="GLYCOGEN PHOSPHORYLASE, LIVER FORM"/>
    <property type="match status" value="1"/>
</dbReference>
<dbReference type="SUPFAM" id="SSF53756">
    <property type="entry name" value="UDP-Glycosyltransferase/glycogen phosphorylase"/>
    <property type="match status" value="1"/>
</dbReference>
<evidence type="ECO:0000256" key="2">
    <source>
        <dbReference type="ARBA" id="ARBA00001933"/>
    </source>
</evidence>
<evidence type="ECO:0000256" key="4">
    <source>
        <dbReference type="ARBA" id="ARBA00022533"/>
    </source>
</evidence>
<keyword evidence="5 10" id="KW-0328">Glycosyltransferase</keyword>
<reference evidence="11" key="2">
    <citation type="submission" date="2023-06" db="EMBL/GenBank/DDBJ databases">
        <authorList>
            <consortium name="Lawrence Berkeley National Laboratory"/>
            <person name="Haridas S."/>
            <person name="Hensen N."/>
            <person name="Bonometti L."/>
            <person name="Westerberg I."/>
            <person name="Brannstrom I.O."/>
            <person name="Guillou S."/>
            <person name="Cros-Aarteil S."/>
            <person name="Calhoun S."/>
            <person name="Kuo A."/>
            <person name="Mondo S."/>
            <person name="Pangilinan J."/>
            <person name="Riley R."/>
            <person name="Labutti K."/>
            <person name="Andreopoulos B."/>
            <person name="Lipzen A."/>
            <person name="Chen C."/>
            <person name="Yanf M."/>
            <person name="Daum C."/>
            <person name="Ng V."/>
            <person name="Clum A."/>
            <person name="Steindorff A."/>
            <person name="Ohm R."/>
            <person name="Martin F."/>
            <person name="Silar P."/>
            <person name="Natvig D."/>
            <person name="Lalanne C."/>
            <person name="Gautier V."/>
            <person name="Ament-Velasquez S.L."/>
            <person name="Kruys A."/>
            <person name="Hutchinson M.I."/>
            <person name="Powell A.J."/>
            <person name="Barry K."/>
            <person name="Miller A.N."/>
            <person name="Grigoriev I.V."/>
            <person name="Debuchy R."/>
            <person name="Gladieux P."/>
            <person name="Thoren M.H."/>
            <person name="Johannesson H."/>
        </authorList>
    </citation>
    <scope>NUCLEOTIDE SEQUENCE</scope>
    <source>
        <strain evidence="11">CBS 118394</strain>
    </source>
</reference>
<evidence type="ECO:0000256" key="3">
    <source>
        <dbReference type="ARBA" id="ARBA00006047"/>
    </source>
</evidence>
<evidence type="ECO:0000256" key="8">
    <source>
        <dbReference type="ARBA" id="ARBA00023277"/>
    </source>
</evidence>
<comment type="catalytic activity">
    <reaction evidence="1 10">
        <text>[(1-&gt;4)-alpha-D-glucosyl](n) + phosphate = [(1-&gt;4)-alpha-D-glucosyl](n-1) + alpha-D-glucose 1-phosphate</text>
        <dbReference type="Rhea" id="RHEA:41732"/>
        <dbReference type="Rhea" id="RHEA-COMP:9584"/>
        <dbReference type="Rhea" id="RHEA-COMP:9586"/>
        <dbReference type="ChEBI" id="CHEBI:15444"/>
        <dbReference type="ChEBI" id="CHEBI:43474"/>
        <dbReference type="ChEBI" id="CHEBI:58601"/>
        <dbReference type="EC" id="2.4.1.1"/>
    </reaction>
</comment>
<evidence type="ECO:0000313" key="11">
    <source>
        <dbReference type="EMBL" id="KAK3319259.1"/>
    </source>
</evidence>
<evidence type="ECO:0000256" key="1">
    <source>
        <dbReference type="ARBA" id="ARBA00001275"/>
    </source>
</evidence>
<evidence type="ECO:0000256" key="6">
    <source>
        <dbReference type="ARBA" id="ARBA00022679"/>
    </source>
</evidence>
<organism evidence="11 12">
    <name type="scientific">Apodospora peruviana</name>
    <dbReference type="NCBI Taxonomy" id="516989"/>
    <lineage>
        <taxon>Eukaryota</taxon>
        <taxon>Fungi</taxon>
        <taxon>Dikarya</taxon>
        <taxon>Ascomycota</taxon>
        <taxon>Pezizomycotina</taxon>
        <taxon>Sordariomycetes</taxon>
        <taxon>Sordariomycetidae</taxon>
        <taxon>Sordariales</taxon>
        <taxon>Lasiosphaeriaceae</taxon>
        <taxon>Apodospora</taxon>
    </lineage>
</organism>
<keyword evidence="4" id="KW-0021">Allosteric enzyme</keyword>
<keyword evidence="7 9" id="KW-0663">Pyridoxal phosphate</keyword>
<dbReference type="Gene3D" id="3.40.50.2000">
    <property type="entry name" value="Glycogen Phosphorylase B"/>
    <property type="match status" value="2"/>
</dbReference>
<dbReference type="PANTHER" id="PTHR11468">
    <property type="entry name" value="GLYCOGEN PHOSPHORYLASE"/>
    <property type="match status" value="1"/>
</dbReference>
<protein>
    <recommendedName>
        <fullName evidence="10">Alpha-1,4 glucan phosphorylase</fullName>
        <ecNumber evidence="10">2.4.1.1</ecNumber>
    </recommendedName>
</protein>
<comment type="similarity">
    <text evidence="3 10">Belongs to the glycogen phosphorylase family.</text>
</comment>
<dbReference type="GO" id="GO:0030170">
    <property type="term" value="F:pyridoxal phosphate binding"/>
    <property type="evidence" value="ECO:0007669"/>
    <property type="project" value="InterPro"/>
</dbReference>
<dbReference type="InterPro" id="IPR011833">
    <property type="entry name" value="Glycg_phsphrylas"/>
</dbReference>
<comment type="cofactor">
    <cofactor evidence="2 10">
        <name>pyridoxal 5'-phosphate</name>
        <dbReference type="ChEBI" id="CHEBI:597326"/>
    </cofactor>
</comment>
<keyword evidence="6 10" id="KW-0808">Transferase</keyword>
<reference evidence="11" key="1">
    <citation type="journal article" date="2023" name="Mol. Phylogenet. Evol.">
        <title>Genome-scale phylogeny and comparative genomics of the fungal order Sordariales.</title>
        <authorList>
            <person name="Hensen N."/>
            <person name="Bonometti L."/>
            <person name="Westerberg I."/>
            <person name="Brannstrom I.O."/>
            <person name="Guillou S."/>
            <person name="Cros-Aarteil S."/>
            <person name="Calhoun S."/>
            <person name="Haridas S."/>
            <person name="Kuo A."/>
            <person name="Mondo S."/>
            <person name="Pangilinan J."/>
            <person name="Riley R."/>
            <person name="LaButti K."/>
            <person name="Andreopoulos B."/>
            <person name="Lipzen A."/>
            <person name="Chen C."/>
            <person name="Yan M."/>
            <person name="Daum C."/>
            <person name="Ng V."/>
            <person name="Clum A."/>
            <person name="Steindorff A."/>
            <person name="Ohm R.A."/>
            <person name="Martin F."/>
            <person name="Silar P."/>
            <person name="Natvig D.O."/>
            <person name="Lalanne C."/>
            <person name="Gautier V."/>
            <person name="Ament-Velasquez S.L."/>
            <person name="Kruys A."/>
            <person name="Hutchinson M.I."/>
            <person name="Powell A.J."/>
            <person name="Barry K."/>
            <person name="Miller A.N."/>
            <person name="Grigoriev I.V."/>
            <person name="Debuchy R."/>
            <person name="Gladieux P."/>
            <person name="Hiltunen Thoren M."/>
            <person name="Johannesson H."/>
        </authorList>
    </citation>
    <scope>NUCLEOTIDE SEQUENCE</scope>
    <source>
        <strain evidence="11">CBS 118394</strain>
    </source>
</reference>
<evidence type="ECO:0000256" key="10">
    <source>
        <dbReference type="RuleBase" id="RU000587"/>
    </source>
</evidence>
<proteinExistence type="inferred from homology"/>
<dbReference type="EC" id="2.4.1.1" evidence="10"/>
<keyword evidence="12" id="KW-1185">Reference proteome</keyword>